<dbReference type="SUPFAM" id="SSF49695">
    <property type="entry name" value="gamma-Crystallin-like"/>
    <property type="match status" value="1"/>
</dbReference>
<keyword evidence="5" id="KW-1185">Reference proteome</keyword>
<evidence type="ECO:0000256" key="2">
    <source>
        <dbReference type="ARBA" id="ARBA00022737"/>
    </source>
</evidence>
<dbReference type="PROSITE" id="PS50915">
    <property type="entry name" value="CRYSTALLIN_BETA_GAMMA"/>
    <property type="match status" value="2"/>
</dbReference>
<dbReference type="InterPro" id="IPR001064">
    <property type="entry name" value="Beta/gamma_crystallin"/>
</dbReference>
<dbReference type="Pfam" id="PF00030">
    <property type="entry name" value="Crystall"/>
    <property type="match status" value="1"/>
</dbReference>
<reference evidence="4 5" key="1">
    <citation type="submission" date="2014-07" db="EMBL/GenBank/DDBJ databases">
        <title>Methanogenic archaea and the global carbon cycle.</title>
        <authorList>
            <person name="Henriksen J.R."/>
            <person name="Luke J."/>
            <person name="Reinhart S."/>
            <person name="Benedict M.N."/>
            <person name="Youngblut N.D."/>
            <person name="Metcalf M.E."/>
            <person name="Whitaker R.J."/>
            <person name="Metcalf W.W."/>
        </authorList>
    </citation>
    <scope>NUCLEOTIDE SEQUENCE [LARGE SCALE GENOMIC DNA]</scope>
    <source>
        <strain evidence="4 5">MS</strain>
    </source>
</reference>
<feature type="domain" description="Beta/gamma crystallin 'Greek key'" evidence="3">
    <location>
        <begin position="33"/>
        <end position="72"/>
    </location>
</feature>
<dbReference type="KEGG" id="mby:MSBRM_1714"/>
<gene>
    <name evidence="4" type="ORF">MSBRM_1714</name>
</gene>
<evidence type="ECO:0000313" key="5">
    <source>
        <dbReference type="Proteomes" id="UP000033033"/>
    </source>
</evidence>
<accession>A0A0E3QVN5</accession>
<dbReference type="AlphaFoldDB" id="A0A0E3QVN5"/>
<protein>
    <submittedName>
        <fullName evidence="4">Beta/gama crystallin family protein</fullName>
    </submittedName>
</protein>
<evidence type="ECO:0000259" key="3">
    <source>
        <dbReference type="PROSITE" id="PS50915"/>
    </source>
</evidence>
<name>A0A0E3QVN5_METBA</name>
<comment type="similarity">
    <text evidence="1">Belongs to the beta/gamma-crystallin family.</text>
</comment>
<organism evidence="4 5">
    <name type="scientific">Methanosarcina barkeri MS</name>
    <dbReference type="NCBI Taxonomy" id="1434108"/>
    <lineage>
        <taxon>Archaea</taxon>
        <taxon>Methanobacteriati</taxon>
        <taxon>Methanobacteriota</taxon>
        <taxon>Stenosarchaea group</taxon>
        <taxon>Methanomicrobia</taxon>
        <taxon>Methanosarcinales</taxon>
        <taxon>Methanosarcinaceae</taxon>
        <taxon>Methanosarcina</taxon>
    </lineage>
</organism>
<evidence type="ECO:0000256" key="1">
    <source>
        <dbReference type="ARBA" id="ARBA00009646"/>
    </source>
</evidence>
<dbReference type="Gene3D" id="2.60.20.10">
    <property type="entry name" value="Crystallins"/>
    <property type="match status" value="1"/>
</dbReference>
<proteinExistence type="inferred from homology"/>
<dbReference type="GeneID" id="24844975"/>
<dbReference type="RefSeq" id="WP_048155457.1">
    <property type="nucleotide sequence ID" value="NZ_CP009528.1"/>
</dbReference>
<dbReference type="HOGENOM" id="CLU_2103481_0_0_2"/>
<dbReference type="EMBL" id="CP009528">
    <property type="protein sequence ID" value="AKB54712.1"/>
    <property type="molecule type" value="Genomic_DNA"/>
</dbReference>
<dbReference type="PATRIC" id="fig|1434108.4.peg.2170"/>
<feature type="domain" description="Beta/gamma crystallin 'Greek key'" evidence="3">
    <location>
        <begin position="73"/>
        <end position="115"/>
    </location>
</feature>
<keyword evidence="2" id="KW-0677">Repeat</keyword>
<sequence length="115" mass="12575">MGKEIFDAVRKTLYVLLLAFFMMSATAGTVSAAEVIVYEHVNFGGESFDATSDQPSAGGNLNDKISSIKVKSGTWRFYEYINYGGRYWDFGPGEYASVESVGIPDDSISSFKLVS</sequence>
<dbReference type="Proteomes" id="UP000033033">
    <property type="component" value="Chromosome"/>
</dbReference>
<dbReference type="InterPro" id="IPR011024">
    <property type="entry name" value="G_crystallin-like"/>
</dbReference>
<dbReference type="SMART" id="SM00247">
    <property type="entry name" value="XTALbg"/>
    <property type="match status" value="1"/>
</dbReference>
<evidence type="ECO:0000313" key="4">
    <source>
        <dbReference type="EMBL" id="AKB54712.1"/>
    </source>
</evidence>
<dbReference type="STRING" id="1434108.MSBRM_1714"/>